<accession>A0A9P7RZ75</accession>
<keyword evidence="2" id="KW-1185">Reference proteome</keyword>
<sequence length="927" mass="106099">MKIGWRTLIRKRRRSFHFHPTSYIPIRHYVEDVFESPAQAMAEFRLTQESKHTNQPSNSKKLSSLIRDGHFRMAQATRDEWLSNGRDIGWDDSYFEAAHYALRNHMAQEAIVSFTQWLQLLPNAVRHRDHKENLRRLCDALLKSPQQDIAFIHQFAIVLASKGYTGFVQDYLLPLIKQYGDNEMVHNIKFELLPKTLPSPSTTSDVFEFEHDEYFFESSDVHQVQGDDAVGRLHQCIAKASYEEAKTILSELESVHYPIPPHPIFERGAQLVLEMHQGDRKTRNHNFLLFLSHVPPLHMQASASAIPFHETVQAVIYNHRSLLASVALILSSKGYAAILSPLLLPIILRVNSPESMKEFLKEYEKLNELYHRGTAADQGSNSKQHIPMEMHLMLSKKSIRECAIRALAVIGHLELAVNLIPTMDQEVVLDRRTYGFLLTHLKRRRSLLVEQPIFDPKKLTKVNSFTARVQRIYDEASYGHNATTTEMSLLHGQERFPIVNSELTTTSELANAIRRAKFGLPFNTGRLRESRRFPNQRILFQVISALSSPDVVLTTPSGAQETVALSRPRLLRLLRRRALYSTYVPSKMWLFMEMVYLWRSKRYEAVIKLFGTFFWSFGVPIEEINPIVRLADDLLSMESLPEFFNGNPSKGILPKGKLYPSSEQTSLVWQSLVMVHSGDKVKVVALYKKMMAFARTYHEASKQLHVNAETENPSLDTPYVLPPGLDPEADDSPSLPLVSLEHPLISAETYTPFIAQLSPGRKRPVLRRSDLFPSQIIRDMTTLGLRPTVYHFTELARGYALVGERTKALKVLDHLEAAHPVQASQEDTSELSGSSFEDVTSVNKERKDGLPLPDLVLYIALMRSFIMARDLEGVAEVDGKMKSRYGSMRDMQTRNEKEKVGSVKENLDYLEEVYRDWHSMEVARQLE</sequence>
<name>A0A9P7RZ75_9AGAR</name>
<comment type="caution">
    <text evidence="1">The sequence shown here is derived from an EMBL/GenBank/DDBJ whole genome shotgun (WGS) entry which is preliminary data.</text>
</comment>
<dbReference type="EMBL" id="CM032185">
    <property type="protein sequence ID" value="KAG7092140.1"/>
    <property type="molecule type" value="Genomic_DNA"/>
</dbReference>
<dbReference type="GeneID" id="66077590"/>
<dbReference type="Pfam" id="PF13812">
    <property type="entry name" value="PPR_3"/>
    <property type="match status" value="1"/>
</dbReference>
<reference evidence="1" key="1">
    <citation type="journal article" date="2021" name="Genome Biol. Evol.">
        <title>The assembled and annotated genome of the fairy-ring fungus Marasmius oreades.</title>
        <authorList>
            <person name="Hiltunen M."/>
            <person name="Ament-Velasquez S.L."/>
            <person name="Johannesson H."/>
        </authorList>
    </citation>
    <scope>NUCLEOTIDE SEQUENCE</scope>
    <source>
        <strain evidence="1">03SP1</strain>
    </source>
</reference>
<organism evidence="1 2">
    <name type="scientific">Marasmius oreades</name>
    <name type="common">fairy-ring Marasmius</name>
    <dbReference type="NCBI Taxonomy" id="181124"/>
    <lineage>
        <taxon>Eukaryota</taxon>
        <taxon>Fungi</taxon>
        <taxon>Dikarya</taxon>
        <taxon>Basidiomycota</taxon>
        <taxon>Agaricomycotina</taxon>
        <taxon>Agaricomycetes</taxon>
        <taxon>Agaricomycetidae</taxon>
        <taxon>Agaricales</taxon>
        <taxon>Marasmiineae</taxon>
        <taxon>Marasmiaceae</taxon>
        <taxon>Marasmius</taxon>
    </lineage>
</organism>
<dbReference type="KEGG" id="more:E1B28_008514"/>
<proteinExistence type="predicted"/>
<dbReference type="OrthoDB" id="185373at2759"/>
<dbReference type="RefSeq" id="XP_043008610.1">
    <property type="nucleotide sequence ID" value="XM_043153326.1"/>
</dbReference>
<gene>
    <name evidence="1" type="ORF">E1B28_008514</name>
</gene>
<dbReference type="InterPro" id="IPR002885">
    <property type="entry name" value="PPR_rpt"/>
</dbReference>
<protein>
    <submittedName>
        <fullName evidence="1">Uncharacterized protein</fullName>
    </submittedName>
</protein>
<dbReference type="AlphaFoldDB" id="A0A9P7RZ75"/>
<evidence type="ECO:0000313" key="2">
    <source>
        <dbReference type="Proteomes" id="UP001049176"/>
    </source>
</evidence>
<evidence type="ECO:0000313" key="1">
    <source>
        <dbReference type="EMBL" id="KAG7092140.1"/>
    </source>
</evidence>
<dbReference type="Proteomes" id="UP001049176">
    <property type="component" value="Chromosome 5"/>
</dbReference>
<dbReference type="InterPro" id="IPR011990">
    <property type="entry name" value="TPR-like_helical_dom_sf"/>
</dbReference>
<dbReference type="Gene3D" id="1.25.40.10">
    <property type="entry name" value="Tetratricopeptide repeat domain"/>
    <property type="match status" value="1"/>
</dbReference>